<dbReference type="PANTHER" id="PTHR30390">
    <property type="entry name" value="SEDOHEPTULOSE 7-PHOSPHATE ISOMERASE / DNAA INITIATOR-ASSOCIATING FACTOR FOR REPLICATION INITIATION"/>
    <property type="match status" value="1"/>
</dbReference>
<dbReference type="CDD" id="cd05006">
    <property type="entry name" value="SIS_GmhA"/>
    <property type="match status" value="1"/>
</dbReference>
<dbReference type="PANTHER" id="PTHR30390:SF6">
    <property type="entry name" value="DNAA INITIATOR-ASSOCIATING PROTEIN DIAA"/>
    <property type="match status" value="1"/>
</dbReference>
<reference evidence="4" key="1">
    <citation type="journal article" date="2019" name="Int. J. Syst. Evol. Microbiol.">
        <title>The Global Catalogue of Microorganisms (GCM) 10K type strain sequencing project: providing services to taxonomists for standard genome sequencing and annotation.</title>
        <authorList>
            <consortium name="The Broad Institute Genomics Platform"/>
            <consortium name="The Broad Institute Genome Sequencing Center for Infectious Disease"/>
            <person name="Wu L."/>
            <person name="Ma J."/>
        </authorList>
    </citation>
    <scope>NUCLEOTIDE SEQUENCE [LARGE SCALE GENOMIC DNA]</scope>
    <source>
        <strain evidence="4">JCM 17975</strain>
    </source>
</reference>
<dbReference type="InterPro" id="IPR050099">
    <property type="entry name" value="SIS_GmhA/DiaA_subfam"/>
</dbReference>
<evidence type="ECO:0000313" key="4">
    <source>
        <dbReference type="Proteomes" id="UP001500843"/>
    </source>
</evidence>
<dbReference type="EMBL" id="BAABHM010000007">
    <property type="protein sequence ID" value="GAA4696109.1"/>
    <property type="molecule type" value="Genomic_DNA"/>
</dbReference>
<organism evidence="3 4">
    <name type="scientific">Promicromonospora umidemergens</name>
    <dbReference type="NCBI Taxonomy" id="629679"/>
    <lineage>
        <taxon>Bacteria</taxon>
        <taxon>Bacillati</taxon>
        <taxon>Actinomycetota</taxon>
        <taxon>Actinomycetes</taxon>
        <taxon>Micrococcales</taxon>
        <taxon>Promicromonosporaceae</taxon>
        <taxon>Promicromonospora</taxon>
    </lineage>
</organism>
<gene>
    <name evidence="3" type="ORF">GCM10023198_15150</name>
</gene>
<protein>
    <submittedName>
        <fullName evidence="3">SIS domain-containing protein</fullName>
    </submittedName>
</protein>
<proteinExistence type="predicted"/>
<dbReference type="SUPFAM" id="SSF53697">
    <property type="entry name" value="SIS domain"/>
    <property type="match status" value="1"/>
</dbReference>
<feature type="region of interest" description="Disordered" evidence="1">
    <location>
        <begin position="1"/>
        <end position="20"/>
    </location>
</feature>
<dbReference type="InterPro" id="IPR001347">
    <property type="entry name" value="SIS_dom"/>
</dbReference>
<comment type="caution">
    <text evidence="3">The sequence shown here is derived from an EMBL/GenBank/DDBJ whole genome shotgun (WGS) entry which is preliminary data.</text>
</comment>
<dbReference type="InterPro" id="IPR035461">
    <property type="entry name" value="GmhA/DiaA"/>
</dbReference>
<dbReference type="Pfam" id="PF13580">
    <property type="entry name" value="SIS_2"/>
    <property type="match status" value="1"/>
</dbReference>
<evidence type="ECO:0000256" key="1">
    <source>
        <dbReference type="SAM" id="MobiDB-lite"/>
    </source>
</evidence>
<dbReference type="PROSITE" id="PS51464">
    <property type="entry name" value="SIS"/>
    <property type="match status" value="1"/>
</dbReference>
<name>A0ABP8WY12_9MICO</name>
<evidence type="ECO:0000313" key="3">
    <source>
        <dbReference type="EMBL" id="GAA4696109.1"/>
    </source>
</evidence>
<feature type="domain" description="SIS" evidence="2">
    <location>
        <begin position="50"/>
        <end position="209"/>
    </location>
</feature>
<sequence>MSSEPVRPSDLQPETSSGRSWLRQHRADLTIGLDHVTASLGRIEAWGQDLADRLLAGQRLLVAGNGGSAAEAQHLTAELVGRFEGERVPLAAIALHAETSSLSAIVNDYGQDEMFARQVAAHGRPGDVLLCLSTSGSSANVLVAARRAHELGLTTWALTGQAPNPLAALCDDALTVPSASTSAVQEVHLVVAHTLCAVLDARIADRTRPRRAGAQKAPAQKAGART</sequence>
<dbReference type="Proteomes" id="UP001500843">
    <property type="component" value="Unassembled WGS sequence"/>
</dbReference>
<evidence type="ECO:0000259" key="2">
    <source>
        <dbReference type="PROSITE" id="PS51464"/>
    </source>
</evidence>
<dbReference type="InterPro" id="IPR046348">
    <property type="entry name" value="SIS_dom_sf"/>
</dbReference>
<dbReference type="Gene3D" id="3.40.50.10490">
    <property type="entry name" value="Glucose-6-phosphate isomerase like protein, domain 1"/>
    <property type="match status" value="1"/>
</dbReference>
<keyword evidence="4" id="KW-1185">Reference proteome</keyword>
<dbReference type="RefSeq" id="WP_253870955.1">
    <property type="nucleotide sequence ID" value="NZ_BAABHM010000007.1"/>
</dbReference>
<accession>A0ABP8WY12</accession>